<accession>A0ABX3X9Z4</accession>
<gene>
    <name evidence="2" type="ORF">BST63_03525</name>
</gene>
<comment type="caution">
    <text evidence="2">The sequence shown here is derived from an EMBL/GenBank/DDBJ whole genome shotgun (WGS) entry which is preliminary data.</text>
</comment>
<sequence>MATERQLAANRSNAAKSTGPRTQAGKARSRMNALRHGLAAEMLPSPSHIVEDWGGAASARLLQVDEARLVIVSEVANLLEQGAMVALRREVGKLALTERYMRRAYAAFKRSRRSESEDGRPT</sequence>
<reference evidence="2 3" key="1">
    <citation type="submission" date="2017-03" db="EMBL/GenBank/DDBJ databases">
        <title>Whole genome sequences of fourteen strains of Bradyrhizobium canariense and one strain of Bradyrhizobium japonicum isolated from Lupinus (Papilionoideae: Genisteae) species in Algeria.</title>
        <authorList>
            <person name="Crovadore J."/>
            <person name="Chekireb D."/>
            <person name="Brachmann A."/>
            <person name="Chablais R."/>
            <person name="Cochard B."/>
            <person name="Lefort F."/>
        </authorList>
    </citation>
    <scope>NUCLEOTIDE SEQUENCE [LARGE SCALE GENOMIC DNA]</scope>
    <source>
        <strain evidence="2 3">UBMAN05</strain>
    </source>
</reference>
<organism evidence="2 3">
    <name type="scientific">Bradyrhizobium canariense</name>
    <dbReference type="NCBI Taxonomy" id="255045"/>
    <lineage>
        <taxon>Bacteria</taxon>
        <taxon>Pseudomonadati</taxon>
        <taxon>Pseudomonadota</taxon>
        <taxon>Alphaproteobacteria</taxon>
        <taxon>Hyphomicrobiales</taxon>
        <taxon>Nitrobacteraceae</taxon>
        <taxon>Bradyrhizobium</taxon>
    </lineage>
</organism>
<keyword evidence="3" id="KW-1185">Reference proteome</keyword>
<feature type="compositionally biased region" description="Polar residues" evidence="1">
    <location>
        <begin position="9"/>
        <end position="21"/>
    </location>
</feature>
<feature type="region of interest" description="Disordered" evidence="1">
    <location>
        <begin position="1"/>
        <end position="28"/>
    </location>
</feature>
<proteinExistence type="predicted"/>
<dbReference type="Proteomes" id="UP000193884">
    <property type="component" value="Unassembled WGS sequence"/>
</dbReference>
<evidence type="ECO:0000313" key="3">
    <source>
        <dbReference type="Proteomes" id="UP000193884"/>
    </source>
</evidence>
<dbReference type="EMBL" id="NAFK01000123">
    <property type="protein sequence ID" value="OSJ34450.1"/>
    <property type="molecule type" value="Genomic_DNA"/>
</dbReference>
<evidence type="ECO:0000313" key="2">
    <source>
        <dbReference type="EMBL" id="OSJ34450.1"/>
    </source>
</evidence>
<evidence type="ECO:0000256" key="1">
    <source>
        <dbReference type="SAM" id="MobiDB-lite"/>
    </source>
</evidence>
<name>A0ABX3X9Z4_9BRAD</name>
<protein>
    <submittedName>
        <fullName evidence="2">Uncharacterized protein</fullName>
    </submittedName>
</protein>